<evidence type="ECO:0000313" key="2">
    <source>
        <dbReference type="Proteomes" id="UP000284824"/>
    </source>
</evidence>
<organism evidence="1 2">
    <name type="scientific">Nonomuraea polychroma</name>
    <dbReference type="NCBI Taxonomy" id="46176"/>
    <lineage>
        <taxon>Bacteria</taxon>
        <taxon>Bacillati</taxon>
        <taxon>Actinomycetota</taxon>
        <taxon>Actinomycetes</taxon>
        <taxon>Streptosporangiales</taxon>
        <taxon>Streptosporangiaceae</taxon>
        <taxon>Nonomuraea</taxon>
    </lineage>
</organism>
<sequence length="111" mass="12447">MGGPFRTRPHGIAAKSLAARCTRRWLKPLARAKVGEHRDRPGFSGRAPRVRRCRLGPRWAPEGQPHRAVTCASVLREEITVPVTATDKRFIFVDSVFERSLALLHAIRLNG</sequence>
<dbReference type="Proteomes" id="UP000284824">
    <property type="component" value="Unassembled WGS sequence"/>
</dbReference>
<comment type="caution">
    <text evidence="1">The sequence shown here is derived from an EMBL/GenBank/DDBJ whole genome shotgun (WGS) entry which is preliminary data.</text>
</comment>
<dbReference type="EMBL" id="SAUN01000001">
    <property type="protein sequence ID" value="RVX41226.1"/>
    <property type="molecule type" value="Genomic_DNA"/>
</dbReference>
<gene>
    <name evidence="1" type="ORF">EDD27_3715</name>
</gene>
<keyword evidence="2" id="KW-1185">Reference proteome</keyword>
<protein>
    <submittedName>
        <fullName evidence="1">Uncharacterized protein</fullName>
    </submittedName>
</protein>
<name>A0A438M5U5_9ACTN</name>
<accession>A0A438M5U5</accession>
<evidence type="ECO:0000313" key="1">
    <source>
        <dbReference type="EMBL" id="RVX41226.1"/>
    </source>
</evidence>
<dbReference type="AlphaFoldDB" id="A0A438M5U5"/>
<proteinExistence type="predicted"/>
<reference evidence="1 2" key="1">
    <citation type="submission" date="2019-01" db="EMBL/GenBank/DDBJ databases">
        <title>Sequencing the genomes of 1000 actinobacteria strains.</title>
        <authorList>
            <person name="Klenk H.-P."/>
        </authorList>
    </citation>
    <scope>NUCLEOTIDE SEQUENCE [LARGE SCALE GENOMIC DNA]</scope>
    <source>
        <strain evidence="1 2">DSM 43925</strain>
    </source>
</reference>